<dbReference type="InterPro" id="IPR037049">
    <property type="entry name" value="DUF1214_C_sf"/>
</dbReference>
<dbReference type="InterPro" id="IPR010679">
    <property type="entry name" value="DUF1254"/>
</dbReference>
<comment type="caution">
    <text evidence="3">The sequence shown here is derived from an EMBL/GenBank/DDBJ whole genome shotgun (WGS) entry which is preliminary data.</text>
</comment>
<dbReference type="Gene3D" id="2.60.120.600">
    <property type="entry name" value="Domain of unknown function DUF1214, C-terminal domain"/>
    <property type="match status" value="1"/>
</dbReference>
<dbReference type="PANTHER" id="PTHR36509:SF2">
    <property type="entry name" value="BLL3101 PROTEIN"/>
    <property type="match status" value="1"/>
</dbReference>
<feature type="domain" description="DUF1214" evidence="1">
    <location>
        <begin position="339"/>
        <end position="452"/>
    </location>
</feature>
<accession>A0A6B2NKR5</accession>
<dbReference type="EMBL" id="JAAGOX010000011">
    <property type="protein sequence ID" value="NDW44616.1"/>
    <property type="molecule type" value="Genomic_DNA"/>
</dbReference>
<protein>
    <submittedName>
        <fullName evidence="3">DUF1254 domain-containing protein</fullName>
    </submittedName>
</protein>
<dbReference type="InterPro" id="IPR010621">
    <property type="entry name" value="DUF1214"/>
</dbReference>
<dbReference type="PANTHER" id="PTHR36509">
    <property type="entry name" value="BLL3101 PROTEIN"/>
    <property type="match status" value="1"/>
</dbReference>
<feature type="domain" description="DUF1254" evidence="2">
    <location>
        <begin position="70"/>
        <end position="202"/>
    </location>
</feature>
<dbReference type="SUPFAM" id="SSF160935">
    <property type="entry name" value="VPA0735-like"/>
    <property type="match status" value="1"/>
</dbReference>
<dbReference type="RefSeq" id="WP_164128600.1">
    <property type="nucleotide sequence ID" value="NZ_JAAGOX010000011.1"/>
</dbReference>
<proteinExistence type="predicted"/>
<dbReference type="Pfam" id="PF06742">
    <property type="entry name" value="DUF1214"/>
    <property type="match status" value="1"/>
</dbReference>
<dbReference type="AlphaFoldDB" id="A0A6B2NKR5"/>
<sequence length="468" mass="50945">MTKIGIFAGAFASVAIVHGAAVFAESGLTADEISEIAKDATTYALPMLMNYGIMYEYAVDVGGKQYKAPFNSLYSEANVFTYKDRAVVTPNSDTPYSFVWMDLRAEPMVLCVPEVEKSRYYSVQLISQYTYNFGYIGSRSTGNEAGCYAVAGPEWSGDTPKGIEKVFQSGTQFALGLFRTQLFAASDIDKVRAIQAKYSAQPLSKFLGTDAPTAPTAIDWPKIDKDLAKHDPFGYLSFLLQFAPAVGIFEDEKPLRAKFASVGIEPAAPFPSKPLTDEEIAGMKAAAAEVQKEVASLGKLVNGWQISEGLFGDRKMMGDNYTLRAAAAVAGIYGNDSVEALYPLAKQDADGKPLDGSTGKYTLTFPAGELPPVNAFWSVTMYDGKTQLLIENPIGRYLINSPMLPDLKTGQDGSLTLYIQHDEPSDPDQKANWLPAPDGPIYMVMRLYWPKKEALSGTWSPPAVTKVQ</sequence>
<dbReference type="Gene3D" id="2.60.40.1610">
    <property type="entry name" value="Domain of unknown function DUF1254"/>
    <property type="match status" value="1"/>
</dbReference>
<gene>
    <name evidence="3" type="ORF">G0P99_06575</name>
</gene>
<dbReference type="Pfam" id="PF06863">
    <property type="entry name" value="DUF1254"/>
    <property type="match status" value="1"/>
</dbReference>
<name>A0A6B2NKR5_9RHOB</name>
<dbReference type="InterPro" id="IPR037050">
    <property type="entry name" value="DUF1254_sf"/>
</dbReference>
<reference evidence="3" key="1">
    <citation type="submission" date="2020-02" db="EMBL/GenBank/DDBJ databases">
        <title>Delineation of the pyrene-degrading pathway in Roseobacter clade bacteria by genomic analysis.</title>
        <authorList>
            <person name="Zhou H."/>
            <person name="Wang H."/>
        </authorList>
    </citation>
    <scope>NUCLEOTIDE SEQUENCE</scope>
    <source>
        <strain evidence="3">PrR005</strain>
    </source>
</reference>
<evidence type="ECO:0000313" key="3">
    <source>
        <dbReference type="EMBL" id="NDW44616.1"/>
    </source>
</evidence>
<evidence type="ECO:0000259" key="2">
    <source>
        <dbReference type="Pfam" id="PF06863"/>
    </source>
</evidence>
<organism evidence="3">
    <name type="scientific">Ruegeria sp. PrR005</name>
    <dbReference type="NCBI Taxonomy" id="2706882"/>
    <lineage>
        <taxon>Bacteria</taxon>
        <taxon>Pseudomonadati</taxon>
        <taxon>Pseudomonadota</taxon>
        <taxon>Alphaproteobacteria</taxon>
        <taxon>Rhodobacterales</taxon>
        <taxon>Roseobacteraceae</taxon>
        <taxon>Ruegeria</taxon>
    </lineage>
</organism>
<evidence type="ECO:0000259" key="1">
    <source>
        <dbReference type="Pfam" id="PF06742"/>
    </source>
</evidence>